<keyword evidence="3" id="KW-1185">Reference proteome</keyword>
<dbReference type="Proteomes" id="UP001373159">
    <property type="component" value="Unassembled WGS sequence"/>
</dbReference>
<evidence type="ECO:0000313" key="3">
    <source>
        <dbReference type="Proteomes" id="UP001373159"/>
    </source>
</evidence>
<feature type="region of interest" description="Disordered" evidence="1">
    <location>
        <begin position="1"/>
        <end position="48"/>
    </location>
</feature>
<protein>
    <submittedName>
        <fullName evidence="2">Uncharacterized protein</fullName>
    </submittedName>
</protein>
<feature type="compositionally biased region" description="Polar residues" evidence="1">
    <location>
        <begin position="22"/>
        <end position="33"/>
    </location>
</feature>
<accession>A0ABU8ZMY6</accession>
<gene>
    <name evidence="2" type="ORF">V8P97_02790</name>
</gene>
<reference evidence="2 3" key="1">
    <citation type="submission" date="2024-02" db="EMBL/GenBank/DDBJ databases">
        <title>Bifidobacterium honeyensis sp. nov., isolated from the comb honey.</title>
        <authorList>
            <person name="Liu W."/>
            <person name="Li Y."/>
        </authorList>
    </citation>
    <scope>NUCLEOTIDE SEQUENCE [LARGE SCALE GENOMIC DNA]</scope>
    <source>
        <strain evidence="2 3">IMAU50988</strain>
    </source>
</reference>
<evidence type="ECO:0000256" key="1">
    <source>
        <dbReference type="SAM" id="MobiDB-lite"/>
    </source>
</evidence>
<feature type="compositionally biased region" description="Basic and acidic residues" evidence="1">
    <location>
        <begin position="35"/>
        <end position="46"/>
    </location>
</feature>
<sequence>MINTNKGSELGPKMDQAPAAMTPSTQEETTGTSPWRHESRTWKDGEAGGTPITAAALNQIDTELASLFASTPVYTVIDKDDPVPSKPCTVQVVDRDGNYQGSWYDSGVGRVQVGWRCTSLSYVVNPFGFSKDMGTVSVRSFWSPLPVDVPVSNDGSLVGTLPDTFRPFETETGLLLSSGFTLIGAVLVSNDGQVRIRTRGTAIEAGTRVTLASFAYHAKA</sequence>
<name>A0ABU8ZMY6_9BIFI</name>
<dbReference type="EMBL" id="JBANBB010000001">
    <property type="protein sequence ID" value="MEK0306397.1"/>
    <property type="molecule type" value="Genomic_DNA"/>
</dbReference>
<comment type="caution">
    <text evidence="2">The sequence shown here is derived from an EMBL/GenBank/DDBJ whole genome shotgun (WGS) entry which is preliminary data.</text>
</comment>
<organism evidence="2 3">
    <name type="scientific">Bifidobacterium favimelis</name>
    <dbReference type="NCBI Taxonomy" id="3122979"/>
    <lineage>
        <taxon>Bacteria</taxon>
        <taxon>Bacillati</taxon>
        <taxon>Actinomycetota</taxon>
        <taxon>Actinomycetes</taxon>
        <taxon>Bifidobacteriales</taxon>
        <taxon>Bifidobacteriaceae</taxon>
        <taxon>Bifidobacterium</taxon>
    </lineage>
</organism>
<evidence type="ECO:0000313" key="2">
    <source>
        <dbReference type="EMBL" id="MEK0306397.1"/>
    </source>
</evidence>
<proteinExistence type="predicted"/>
<dbReference type="RefSeq" id="WP_340468914.1">
    <property type="nucleotide sequence ID" value="NZ_JBANBB010000001.1"/>
</dbReference>